<dbReference type="Gene3D" id="3.40.50.300">
    <property type="entry name" value="P-loop containing nucleotide triphosphate hydrolases"/>
    <property type="match status" value="1"/>
</dbReference>
<dbReference type="Proteomes" id="UP000694918">
    <property type="component" value="Unplaced"/>
</dbReference>
<keyword evidence="2" id="KW-1185">Reference proteome</keyword>
<proteinExistence type="predicted"/>
<dbReference type="InterPro" id="IPR027417">
    <property type="entry name" value="P-loop_NTPase"/>
</dbReference>
<feature type="domain" description="ABC transporter" evidence="1">
    <location>
        <begin position="54"/>
        <end position="131"/>
    </location>
</feature>
<accession>A0AAJ6X6Z5</accession>
<dbReference type="Pfam" id="PF00005">
    <property type="entry name" value="ABC_tran"/>
    <property type="match status" value="1"/>
</dbReference>
<dbReference type="GO" id="GO:0005524">
    <property type="term" value="F:ATP binding"/>
    <property type="evidence" value="ECO:0007669"/>
    <property type="project" value="InterPro"/>
</dbReference>
<dbReference type="GeneID" id="105113508"/>
<dbReference type="RefSeq" id="XP_011008012.1">
    <property type="nucleotide sequence ID" value="XM_011009710.1"/>
</dbReference>
<dbReference type="GO" id="GO:0042626">
    <property type="term" value="F:ATPase-coupled transmembrane transporter activity"/>
    <property type="evidence" value="ECO:0007669"/>
    <property type="project" value="TreeGrafter"/>
</dbReference>
<dbReference type="InterPro" id="IPR003439">
    <property type="entry name" value="ABC_transporter-like_ATP-bd"/>
</dbReference>
<gene>
    <name evidence="3" type="primary">LOC105113508</name>
</gene>
<dbReference type="PANTHER" id="PTHR24221">
    <property type="entry name" value="ATP-BINDING CASSETTE SUB-FAMILY B"/>
    <property type="match status" value="1"/>
</dbReference>
<dbReference type="InterPro" id="IPR039421">
    <property type="entry name" value="Type_1_exporter"/>
</dbReference>
<dbReference type="SUPFAM" id="SSF52540">
    <property type="entry name" value="P-loop containing nucleoside triphosphate hydrolases"/>
    <property type="match status" value="1"/>
</dbReference>
<dbReference type="GO" id="GO:0016887">
    <property type="term" value="F:ATP hydrolysis activity"/>
    <property type="evidence" value="ECO:0007669"/>
    <property type="project" value="InterPro"/>
</dbReference>
<evidence type="ECO:0000259" key="1">
    <source>
        <dbReference type="Pfam" id="PF00005"/>
    </source>
</evidence>
<name>A0AAJ6X6Z5_POPEU</name>
<sequence>MIPLLQAEITKTLAGEVYLLYEIEHSNIIREQVGDVELDDVWFAYPSRPNHMVLHGTTLKLQPGSKVALVGPSGGGKTTIANLIERFYEPIKGKVLLNGVPLVEISHQHLHRKTSIVSQEPVFFNCSMEQNIACGCEENGQCT</sequence>
<dbReference type="PANTHER" id="PTHR24221:SF127">
    <property type="entry name" value="ABC TRANSPORTER B FAMILY MEMBER 25"/>
    <property type="match status" value="1"/>
</dbReference>
<evidence type="ECO:0000313" key="3">
    <source>
        <dbReference type="RefSeq" id="XP_011008012.1"/>
    </source>
</evidence>
<dbReference type="AlphaFoldDB" id="A0AAJ6X6Z5"/>
<evidence type="ECO:0000313" key="2">
    <source>
        <dbReference type="Proteomes" id="UP000694918"/>
    </source>
</evidence>
<reference evidence="3" key="1">
    <citation type="submission" date="2025-08" db="UniProtKB">
        <authorList>
            <consortium name="RefSeq"/>
        </authorList>
    </citation>
    <scope>IDENTIFICATION</scope>
</reference>
<protein>
    <submittedName>
        <fullName evidence="3">ABC transporter B family member 25-like isoform X3</fullName>
    </submittedName>
</protein>
<dbReference type="GO" id="GO:0016020">
    <property type="term" value="C:membrane"/>
    <property type="evidence" value="ECO:0007669"/>
    <property type="project" value="TreeGrafter"/>
</dbReference>
<organism evidence="2 3">
    <name type="scientific">Populus euphratica</name>
    <name type="common">Euphrates poplar</name>
    <dbReference type="NCBI Taxonomy" id="75702"/>
    <lineage>
        <taxon>Eukaryota</taxon>
        <taxon>Viridiplantae</taxon>
        <taxon>Streptophyta</taxon>
        <taxon>Embryophyta</taxon>
        <taxon>Tracheophyta</taxon>
        <taxon>Spermatophyta</taxon>
        <taxon>Magnoliopsida</taxon>
        <taxon>eudicotyledons</taxon>
        <taxon>Gunneridae</taxon>
        <taxon>Pentapetalae</taxon>
        <taxon>rosids</taxon>
        <taxon>fabids</taxon>
        <taxon>Malpighiales</taxon>
        <taxon>Salicaceae</taxon>
        <taxon>Saliceae</taxon>
        <taxon>Populus</taxon>
    </lineage>
</organism>